<evidence type="ECO:0000256" key="1">
    <source>
        <dbReference type="SAM" id="Phobius"/>
    </source>
</evidence>
<comment type="caution">
    <text evidence="2">The sequence shown here is derived from an EMBL/GenBank/DDBJ whole genome shotgun (WGS) entry which is preliminary data.</text>
</comment>
<dbReference type="Proteomes" id="UP000034749">
    <property type="component" value="Unassembled WGS sequence"/>
</dbReference>
<reference evidence="2 3" key="1">
    <citation type="journal article" date="2015" name="Nature">
        <title>rRNA introns, odd ribosomes, and small enigmatic genomes across a large radiation of phyla.</title>
        <authorList>
            <person name="Brown C.T."/>
            <person name="Hug L.A."/>
            <person name="Thomas B.C."/>
            <person name="Sharon I."/>
            <person name="Castelle C.J."/>
            <person name="Singh A."/>
            <person name="Wilkins M.J."/>
            <person name="Williams K.H."/>
            <person name="Banfield J.F."/>
        </authorList>
    </citation>
    <scope>NUCLEOTIDE SEQUENCE [LARGE SCALE GENOMIC DNA]</scope>
</reference>
<keyword evidence="1" id="KW-1133">Transmembrane helix</keyword>
<evidence type="ECO:0000313" key="2">
    <source>
        <dbReference type="EMBL" id="KKR79885.1"/>
    </source>
</evidence>
<sequence>MPKNLLQDIKPIRRTTSSNTVPLTLHKKEIVKEIKIESLTEPKEQTREEIRKEYEAVNQKILQQDGRENKKGEKGSHYALWFVAVVALTFLIFAVSSLFTKARVTINPKVQDFTLNQTFSAVKDSSTSGVLSFNFISLSGEEEKIVNTEEEKDYSQKAKGTIVLYNNFNTTLQNLAIDTRLEGSNGKIYKTEKVVTIPGIKDSKPGSVEVGIYANEPGEAYNTSPIDFKILGFKGSAKYEKFYGRSKGDISGGLVGKLRLVGEENKAKAIEELKMTLQDKLFKKAVDQLPEGYILFKDAVIFKIDDESGGVADASNQNEVSVKIKGTLYGFLFEEKNLTKKIVETIIPKYDGSEVYIPNIKDFTISLSTGSTVFSFSDIKNINFNLFGTSSMVWNTDEEKLKSVLVNKSKKDFQHILSQYPNIDSASLILRPIWRRDMPSDTADIKIIVNYPE</sequence>
<feature type="transmembrane region" description="Helical" evidence="1">
    <location>
        <begin position="78"/>
        <end position="99"/>
    </location>
</feature>
<dbReference type="EMBL" id="LBZW01000001">
    <property type="protein sequence ID" value="KKR79885.1"/>
    <property type="molecule type" value="Genomic_DNA"/>
</dbReference>
<evidence type="ECO:0008006" key="4">
    <source>
        <dbReference type="Google" id="ProtNLM"/>
    </source>
</evidence>
<gene>
    <name evidence="2" type="ORF">UU24_C0001G0044</name>
</gene>
<dbReference type="AlphaFoldDB" id="A0A0G0W6N0"/>
<protein>
    <recommendedName>
        <fullName evidence="4">Baseplate protein J-like domain-containing protein</fullName>
    </recommendedName>
</protein>
<name>A0A0G0W6N0_9BACT</name>
<accession>A0A0G0W6N0</accession>
<proteinExistence type="predicted"/>
<keyword evidence="1" id="KW-0812">Transmembrane</keyword>
<evidence type="ECO:0000313" key="3">
    <source>
        <dbReference type="Proteomes" id="UP000034749"/>
    </source>
</evidence>
<keyword evidence="1" id="KW-0472">Membrane</keyword>
<organism evidence="2 3">
    <name type="scientific">Candidatus Nomurabacteria bacterium GW2011_GWA2_40_9</name>
    <dbReference type="NCBI Taxonomy" id="1618734"/>
    <lineage>
        <taxon>Bacteria</taxon>
        <taxon>Candidatus Nomuraibacteriota</taxon>
    </lineage>
</organism>